<feature type="transmembrane region" description="Helical" evidence="6">
    <location>
        <begin position="451"/>
        <end position="471"/>
    </location>
</feature>
<dbReference type="AlphaFoldDB" id="A0A9P9JW96"/>
<evidence type="ECO:0000256" key="1">
    <source>
        <dbReference type="ARBA" id="ARBA00004141"/>
    </source>
</evidence>
<name>A0A9P9JW96_FUSRE</name>
<dbReference type="InterPro" id="IPR050360">
    <property type="entry name" value="MFS_Sugar_Transporters"/>
</dbReference>
<evidence type="ECO:0000259" key="7">
    <source>
        <dbReference type="PROSITE" id="PS50850"/>
    </source>
</evidence>
<feature type="transmembrane region" description="Helical" evidence="6">
    <location>
        <begin position="483"/>
        <end position="506"/>
    </location>
</feature>
<keyword evidence="3 6" id="KW-0812">Transmembrane</keyword>
<sequence>METSRRRYFSTPSPWLRLHLHWQPYPIPRIVRQPNCLDAPTPDRLDDSAGRAISIHVGPAKGRPTLTQYRNKPFLPHIYSIPQPQHIKATMTLIHGVDYSVVNPDNKWKILRSQSRFALWALLISTGVVMQGFDIVAGGQLAALPEFRKQFGVLKSDGTYLVPAHYLSAWNSIAPATEIVATFIFAPLLERFGRKWGILAASIISAAGVLLQQLAPDWRMHLAGRGVNGIAIGMMFTISPLWIGETCRPELRGFFLCFFNTSIVFGQFAIVIVSQGSSHISGKWQWWLPVVAMYIFPLILTISWPFFPESPYWLIRRGRVGDAKKALRRIYGFDDTEYYDIEVRRIEEEIRLTNDLHGNVDNTPPKRIFGINVQAETECFNKLNRKRTLTAIFAASAQQMIGATFVIGYATYFFELIGVKDYFGASIALYVVMLVASTAAFPLTEIFGRRFLIVGPQFVLCLMLLIMGILGCISDTKRASWGIVGMLYVWALIYQLSIGATGFVLASEIATMRLRAATQGFITITNSAWGLIMQFTVPYMINPDAGDLGGKVGFIFLATGLIAGFGGWWLFPETKGLSFEKMDELYAMNVPPRKFKETVARYNDLEIVVTNTKTSQGVVMVESA</sequence>
<dbReference type="GO" id="GO:0016020">
    <property type="term" value="C:membrane"/>
    <property type="evidence" value="ECO:0007669"/>
    <property type="project" value="UniProtKB-SubCell"/>
</dbReference>
<proteinExistence type="inferred from homology"/>
<dbReference type="Gene3D" id="1.20.1250.20">
    <property type="entry name" value="MFS general substrate transporter like domains"/>
    <property type="match status" value="1"/>
</dbReference>
<feature type="transmembrane region" description="Helical" evidence="6">
    <location>
        <begin position="286"/>
        <end position="307"/>
    </location>
</feature>
<feature type="domain" description="Major facilitator superfamily (MFS) profile" evidence="7">
    <location>
        <begin position="120"/>
        <end position="575"/>
    </location>
</feature>
<dbReference type="PANTHER" id="PTHR48022:SF15">
    <property type="entry name" value="ALPHA-GLUCOSIDE TRANSPORTER, PUTATIVE (AFU_ORTHOLOGUE AFUA_5G00500)-RELATED"/>
    <property type="match status" value="1"/>
</dbReference>
<evidence type="ECO:0000313" key="9">
    <source>
        <dbReference type="Proteomes" id="UP000720189"/>
    </source>
</evidence>
<protein>
    <recommendedName>
        <fullName evidence="7">Major facilitator superfamily (MFS) profile domain-containing protein</fullName>
    </recommendedName>
</protein>
<dbReference type="Pfam" id="PF00083">
    <property type="entry name" value="Sugar_tr"/>
    <property type="match status" value="1"/>
</dbReference>
<comment type="subcellular location">
    <subcellularLocation>
        <location evidence="1">Membrane</location>
        <topology evidence="1">Multi-pass membrane protein</topology>
    </subcellularLocation>
</comment>
<feature type="transmembrane region" description="Helical" evidence="6">
    <location>
        <begin position="518"/>
        <end position="541"/>
    </location>
</feature>
<accession>A0A9P9JW96</accession>
<feature type="transmembrane region" description="Helical" evidence="6">
    <location>
        <begin position="553"/>
        <end position="571"/>
    </location>
</feature>
<evidence type="ECO:0000256" key="4">
    <source>
        <dbReference type="ARBA" id="ARBA00022989"/>
    </source>
</evidence>
<keyword evidence="9" id="KW-1185">Reference proteome</keyword>
<dbReference type="OrthoDB" id="6612291at2759"/>
<dbReference type="RefSeq" id="XP_046045746.1">
    <property type="nucleotide sequence ID" value="XM_046197277.1"/>
</dbReference>
<evidence type="ECO:0000256" key="6">
    <source>
        <dbReference type="SAM" id="Phobius"/>
    </source>
</evidence>
<dbReference type="FunFam" id="1.20.1250.20:FF:000078">
    <property type="entry name" value="MFS maltose transporter, putative"/>
    <property type="match status" value="1"/>
</dbReference>
<keyword evidence="4 6" id="KW-1133">Transmembrane helix</keyword>
<dbReference type="EMBL" id="JAGMUX010000014">
    <property type="protein sequence ID" value="KAH7239952.1"/>
    <property type="molecule type" value="Genomic_DNA"/>
</dbReference>
<feature type="transmembrane region" description="Helical" evidence="6">
    <location>
        <begin position="422"/>
        <end position="444"/>
    </location>
</feature>
<comment type="similarity">
    <text evidence="2">Belongs to the major facilitator superfamily. Sugar transporter (TC 2.A.1.1) family.</text>
</comment>
<evidence type="ECO:0000256" key="3">
    <source>
        <dbReference type="ARBA" id="ARBA00022692"/>
    </source>
</evidence>
<dbReference type="Proteomes" id="UP000720189">
    <property type="component" value="Unassembled WGS sequence"/>
</dbReference>
<evidence type="ECO:0000256" key="2">
    <source>
        <dbReference type="ARBA" id="ARBA00010992"/>
    </source>
</evidence>
<feature type="transmembrane region" description="Helical" evidence="6">
    <location>
        <begin position="226"/>
        <end position="243"/>
    </location>
</feature>
<feature type="transmembrane region" description="Helical" evidence="6">
    <location>
        <begin position="196"/>
        <end position="214"/>
    </location>
</feature>
<feature type="transmembrane region" description="Helical" evidence="6">
    <location>
        <begin position="255"/>
        <end position="274"/>
    </location>
</feature>
<evidence type="ECO:0000313" key="8">
    <source>
        <dbReference type="EMBL" id="KAH7239952.1"/>
    </source>
</evidence>
<feature type="transmembrane region" description="Helical" evidence="6">
    <location>
        <begin position="117"/>
        <end position="144"/>
    </location>
</feature>
<gene>
    <name evidence="8" type="ORF">BKA55DRAFT_649822</name>
</gene>
<comment type="caution">
    <text evidence="8">The sequence shown here is derived from an EMBL/GenBank/DDBJ whole genome shotgun (WGS) entry which is preliminary data.</text>
</comment>
<dbReference type="GO" id="GO:0005351">
    <property type="term" value="F:carbohydrate:proton symporter activity"/>
    <property type="evidence" value="ECO:0007669"/>
    <property type="project" value="TreeGrafter"/>
</dbReference>
<evidence type="ECO:0000256" key="5">
    <source>
        <dbReference type="ARBA" id="ARBA00023136"/>
    </source>
</evidence>
<dbReference type="PROSITE" id="PS50850">
    <property type="entry name" value="MFS"/>
    <property type="match status" value="1"/>
</dbReference>
<dbReference type="InterPro" id="IPR005828">
    <property type="entry name" value="MFS_sugar_transport-like"/>
</dbReference>
<feature type="transmembrane region" description="Helical" evidence="6">
    <location>
        <begin position="164"/>
        <end position="189"/>
    </location>
</feature>
<organism evidence="8 9">
    <name type="scientific">Fusarium redolens</name>
    <dbReference type="NCBI Taxonomy" id="48865"/>
    <lineage>
        <taxon>Eukaryota</taxon>
        <taxon>Fungi</taxon>
        <taxon>Dikarya</taxon>
        <taxon>Ascomycota</taxon>
        <taxon>Pezizomycotina</taxon>
        <taxon>Sordariomycetes</taxon>
        <taxon>Hypocreomycetidae</taxon>
        <taxon>Hypocreales</taxon>
        <taxon>Nectriaceae</taxon>
        <taxon>Fusarium</taxon>
        <taxon>Fusarium redolens species complex</taxon>
    </lineage>
</organism>
<dbReference type="SUPFAM" id="SSF103473">
    <property type="entry name" value="MFS general substrate transporter"/>
    <property type="match status" value="1"/>
</dbReference>
<dbReference type="InterPro" id="IPR036259">
    <property type="entry name" value="MFS_trans_sf"/>
</dbReference>
<feature type="transmembrane region" description="Helical" evidence="6">
    <location>
        <begin position="389"/>
        <end position="410"/>
    </location>
</feature>
<keyword evidence="5 6" id="KW-0472">Membrane</keyword>
<reference evidence="8" key="1">
    <citation type="journal article" date="2021" name="Nat. Commun.">
        <title>Genetic determinants of endophytism in the Arabidopsis root mycobiome.</title>
        <authorList>
            <person name="Mesny F."/>
            <person name="Miyauchi S."/>
            <person name="Thiergart T."/>
            <person name="Pickel B."/>
            <person name="Atanasova L."/>
            <person name="Karlsson M."/>
            <person name="Huettel B."/>
            <person name="Barry K.W."/>
            <person name="Haridas S."/>
            <person name="Chen C."/>
            <person name="Bauer D."/>
            <person name="Andreopoulos W."/>
            <person name="Pangilinan J."/>
            <person name="LaButti K."/>
            <person name="Riley R."/>
            <person name="Lipzen A."/>
            <person name="Clum A."/>
            <person name="Drula E."/>
            <person name="Henrissat B."/>
            <person name="Kohler A."/>
            <person name="Grigoriev I.V."/>
            <person name="Martin F.M."/>
            <person name="Hacquard S."/>
        </authorList>
    </citation>
    <scope>NUCLEOTIDE SEQUENCE</scope>
    <source>
        <strain evidence="8">MPI-CAGE-AT-0023</strain>
    </source>
</reference>
<dbReference type="GeneID" id="70227231"/>
<dbReference type="InterPro" id="IPR020846">
    <property type="entry name" value="MFS_dom"/>
</dbReference>
<dbReference type="PANTHER" id="PTHR48022">
    <property type="entry name" value="PLASTIDIC GLUCOSE TRANSPORTER 4"/>
    <property type="match status" value="1"/>
</dbReference>